<evidence type="ECO:0000256" key="1">
    <source>
        <dbReference type="ARBA" id="ARBA00004141"/>
    </source>
</evidence>
<dbReference type="Proteomes" id="UP000823821">
    <property type="component" value="Unassembled WGS sequence"/>
</dbReference>
<comment type="subcellular location">
    <subcellularLocation>
        <location evidence="1">Membrane</location>
        <topology evidence="1">Multi-pass membrane protein</topology>
    </subcellularLocation>
</comment>
<evidence type="ECO:0000256" key="4">
    <source>
        <dbReference type="ARBA" id="ARBA00022989"/>
    </source>
</evidence>
<evidence type="ECO:0000256" key="3">
    <source>
        <dbReference type="ARBA" id="ARBA00022692"/>
    </source>
</evidence>
<evidence type="ECO:0000256" key="2">
    <source>
        <dbReference type="ARBA" id="ARBA00007362"/>
    </source>
</evidence>
<feature type="transmembrane region" description="Helical" evidence="6">
    <location>
        <begin position="152"/>
        <end position="169"/>
    </location>
</feature>
<feature type="transmembrane region" description="Helical" evidence="6">
    <location>
        <begin position="66"/>
        <end position="86"/>
    </location>
</feature>
<dbReference type="AlphaFoldDB" id="A0A9D2HLP3"/>
<feature type="transmembrane region" description="Helical" evidence="6">
    <location>
        <begin position="212"/>
        <end position="235"/>
    </location>
</feature>
<feature type="transmembrane region" description="Helical" evidence="6">
    <location>
        <begin position="35"/>
        <end position="54"/>
    </location>
</feature>
<dbReference type="Gene3D" id="1.10.3730.20">
    <property type="match status" value="1"/>
</dbReference>
<keyword evidence="4 6" id="KW-1133">Transmembrane helix</keyword>
<dbReference type="Pfam" id="PF00892">
    <property type="entry name" value="EamA"/>
    <property type="match status" value="2"/>
</dbReference>
<evidence type="ECO:0000313" key="9">
    <source>
        <dbReference type="Proteomes" id="UP000823821"/>
    </source>
</evidence>
<evidence type="ECO:0000256" key="5">
    <source>
        <dbReference type="ARBA" id="ARBA00023136"/>
    </source>
</evidence>
<feature type="transmembrane region" description="Helical" evidence="6">
    <location>
        <begin position="181"/>
        <end position="200"/>
    </location>
</feature>
<proteinExistence type="inferred from homology"/>
<dbReference type="PANTHER" id="PTHR32322:SF2">
    <property type="entry name" value="EAMA DOMAIN-CONTAINING PROTEIN"/>
    <property type="match status" value="1"/>
</dbReference>
<dbReference type="EMBL" id="DWZD01000016">
    <property type="protein sequence ID" value="HJA78370.1"/>
    <property type="molecule type" value="Genomic_DNA"/>
</dbReference>
<feature type="transmembrane region" description="Helical" evidence="6">
    <location>
        <begin position="247"/>
        <end position="264"/>
    </location>
</feature>
<keyword evidence="5 6" id="KW-0472">Membrane</keyword>
<dbReference type="InterPro" id="IPR037185">
    <property type="entry name" value="EmrE-like"/>
</dbReference>
<evidence type="ECO:0000256" key="6">
    <source>
        <dbReference type="SAM" id="Phobius"/>
    </source>
</evidence>
<evidence type="ECO:0000259" key="7">
    <source>
        <dbReference type="Pfam" id="PF00892"/>
    </source>
</evidence>
<dbReference type="PANTHER" id="PTHR32322">
    <property type="entry name" value="INNER MEMBRANE TRANSPORTER"/>
    <property type="match status" value="1"/>
</dbReference>
<dbReference type="GO" id="GO:0016020">
    <property type="term" value="C:membrane"/>
    <property type="evidence" value="ECO:0007669"/>
    <property type="project" value="UniProtKB-SubCell"/>
</dbReference>
<dbReference type="SUPFAM" id="SSF103481">
    <property type="entry name" value="Multidrug resistance efflux transporter EmrE"/>
    <property type="match status" value="2"/>
</dbReference>
<feature type="domain" description="EamA" evidence="7">
    <location>
        <begin position="8"/>
        <end position="137"/>
    </location>
</feature>
<evidence type="ECO:0000313" key="8">
    <source>
        <dbReference type="EMBL" id="HJA78370.1"/>
    </source>
</evidence>
<organism evidence="8 9">
    <name type="scientific">Candidatus Desulfovibrio intestinavium</name>
    <dbReference type="NCBI Taxonomy" id="2838534"/>
    <lineage>
        <taxon>Bacteria</taxon>
        <taxon>Pseudomonadati</taxon>
        <taxon>Thermodesulfobacteriota</taxon>
        <taxon>Desulfovibrionia</taxon>
        <taxon>Desulfovibrionales</taxon>
        <taxon>Desulfovibrionaceae</taxon>
        <taxon>Desulfovibrio</taxon>
    </lineage>
</organism>
<keyword evidence="3 6" id="KW-0812">Transmembrane</keyword>
<dbReference type="InterPro" id="IPR050638">
    <property type="entry name" value="AA-Vitamin_Transporters"/>
</dbReference>
<comment type="caution">
    <text evidence="8">The sequence shown here is derived from an EMBL/GenBank/DDBJ whole genome shotgun (WGS) entry which is preliminary data.</text>
</comment>
<comment type="similarity">
    <text evidence="2">Belongs to the EamA transporter family.</text>
</comment>
<reference evidence="8" key="1">
    <citation type="journal article" date="2021" name="PeerJ">
        <title>Extensive microbial diversity within the chicken gut microbiome revealed by metagenomics and culture.</title>
        <authorList>
            <person name="Gilroy R."/>
            <person name="Ravi A."/>
            <person name="Getino M."/>
            <person name="Pursley I."/>
            <person name="Horton D.L."/>
            <person name="Alikhan N.F."/>
            <person name="Baker D."/>
            <person name="Gharbi K."/>
            <person name="Hall N."/>
            <person name="Watson M."/>
            <person name="Adriaenssens E.M."/>
            <person name="Foster-Nyarko E."/>
            <person name="Jarju S."/>
            <person name="Secka A."/>
            <person name="Antonio M."/>
            <person name="Oren A."/>
            <person name="Chaudhuri R.R."/>
            <person name="La Ragione R."/>
            <person name="Hildebrand F."/>
            <person name="Pallen M.J."/>
        </authorList>
    </citation>
    <scope>NUCLEOTIDE SEQUENCE</scope>
    <source>
        <strain evidence="8">5032</strain>
    </source>
</reference>
<gene>
    <name evidence="8" type="ORF">H9784_02185</name>
</gene>
<feature type="domain" description="EamA" evidence="7">
    <location>
        <begin position="149"/>
        <end position="285"/>
    </location>
</feature>
<feature type="transmembrane region" description="Helical" evidence="6">
    <location>
        <begin position="270"/>
        <end position="292"/>
    </location>
</feature>
<dbReference type="InterPro" id="IPR000620">
    <property type="entry name" value="EamA_dom"/>
</dbReference>
<accession>A0A9D2HLP3</accession>
<sequence>MTPAVTAHVAAVLTIFVWGATFVSTKVLLTGFTPVEILFLRFALGALALALANPHRLRTRNWREEGLFALAGLCGVTLYFLCENVALTHTLAANAAVLVSTAPFLTALLARFLLGENLRPRFFLGFFCALGGVLCISINSGAVLRLNPLGDFLAFLAALAWAFYSIFTRKIGQCGYNMVQATRRIFCWGLLLMLPILPLVDLRWQWERFTQPVLLGNLLFLGLGASALCFATWNYSIKILGAVKTSVYIYLVPVVAVLTALIVLHEPLTWLAATGMALVILGLAISESRLPFRRHTQRGTRQTSL</sequence>
<protein>
    <submittedName>
        <fullName evidence="8">DMT family transporter</fullName>
    </submittedName>
</protein>
<feature type="transmembrane region" description="Helical" evidence="6">
    <location>
        <begin position="122"/>
        <end position="146"/>
    </location>
</feature>
<feature type="transmembrane region" description="Helical" evidence="6">
    <location>
        <begin position="92"/>
        <end position="110"/>
    </location>
</feature>
<name>A0A9D2HLP3_9BACT</name>
<reference evidence="8" key="2">
    <citation type="submission" date="2021-04" db="EMBL/GenBank/DDBJ databases">
        <authorList>
            <person name="Gilroy R."/>
        </authorList>
    </citation>
    <scope>NUCLEOTIDE SEQUENCE</scope>
    <source>
        <strain evidence="8">5032</strain>
    </source>
</reference>